<accession>A0A1X7TB00</accession>
<protein>
    <submittedName>
        <fullName evidence="1">Uncharacterized protein</fullName>
    </submittedName>
</protein>
<dbReference type="AlphaFoldDB" id="A0A1X7TB00"/>
<dbReference type="OrthoDB" id="5989166at2759"/>
<sequence length="101" mass="11725">MAEGLRRKEGKRCGFWYVLVGRLEEAKDILMAADVDPVKLEQLRLYVNEKHSVLKKLDEILELLGRLHFTGPNQIRHFTVFASHTGCGYIRHKHQMPIIIT</sequence>
<organism evidence="1">
    <name type="scientific">Amphimedon queenslandica</name>
    <name type="common">Sponge</name>
    <dbReference type="NCBI Taxonomy" id="400682"/>
    <lineage>
        <taxon>Eukaryota</taxon>
        <taxon>Metazoa</taxon>
        <taxon>Porifera</taxon>
        <taxon>Demospongiae</taxon>
        <taxon>Heteroscleromorpha</taxon>
        <taxon>Haplosclerida</taxon>
        <taxon>Niphatidae</taxon>
        <taxon>Amphimedon</taxon>
    </lineage>
</organism>
<dbReference type="EnsemblMetazoa" id="Aqu2.1.11731_001">
    <property type="protein sequence ID" value="Aqu2.1.11731_001"/>
    <property type="gene ID" value="Aqu2.1.11731"/>
</dbReference>
<proteinExistence type="predicted"/>
<evidence type="ECO:0000313" key="1">
    <source>
        <dbReference type="EnsemblMetazoa" id="Aqu2.1.11731_001"/>
    </source>
</evidence>
<reference evidence="1" key="1">
    <citation type="submission" date="2017-05" db="UniProtKB">
        <authorList>
            <consortium name="EnsemblMetazoa"/>
        </authorList>
    </citation>
    <scope>IDENTIFICATION</scope>
</reference>
<dbReference type="InParanoid" id="A0A1X7TB00"/>
<name>A0A1X7TB00_AMPQE</name>